<evidence type="ECO:0000256" key="1">
    <source>
        <dbReference type="SAM" id="Phobius"/>
    </source>
</evidence>
<evidence type="ECO:0000313" key="3">
    <source>
        <dbReference type="Proteomes" id="UP000814243"/>
    </source>
</evidence>
<protein>
    <submittedName>
        <fullName evidence="2">Uncharacterized protein</fullName>
    </submittedName>
</protein>
<keyword evidence="1" id="KW-0472">Membrane</keyword>
<evidence type="ECO:0000313" key="2">
    <source>
        <dbReference type="EMBL" id="KAH9639708.1"/>
    </source>
</evidence>
<gene>
    <name evidence="2" type="ORF">HF086_014466</name>
</gene>
<dbReference type="Proteomes" id="UP000814243">
    <property type="component" value="Unassembled WGS sequence"/>
</dbReference>
<proteinExistence type="predicted"/>
<comment type="caution">
    <text evidence="2">The sequence shown here is derived from an EMBL/GenBank/DDBJ whole genome shotgun (WGS) entry which is preliminary data.</text>
</comment>
<keyword evidence="1" id="KW-0812">Transmembrane</keyword>
<keyword evidence="1" id="KW-1133">Transmembrane helix</keyword>
<dbReference type="AlphaFoldDB" id="A0A922SJR7"/>
<reference evidence="2" key="1">
    <citation type="journal article" date="2021" name="G3 (Bethesda)">
        <title>Genome and transcriptome analysis of the beet armyworm Spodoptera exigua reveals targets for pest control. .</title>
        <authorList>
            <person name="Simon S."/>
            <person name="Breeschoten T."/>
            <person name="Jansen H.J."/>
            <person name="Dirks R.P."/>
            <person name="Schranz M.E."/>
            <person name="Ros V.I.D."/>
        </authorList>
    </citation>
    <scope>NUCLEOTIDE SEQUENCE</scope>
    <source>
        <strain evidence="2">TB_SE_WUR_2020</strain>
    </source>
</reference>
<organism evidence="2 3">
    <name type="scientific">Spodoptera exigua</name>
    <name type="common">Beet armyworm</name>
    <name type="synonym">Noctua fulgens</name>
    <dbReference type="NCBI Taxonomy" id="7107"/>
    <lineage>
        <taxon>Eukaryota</taxon>
        <taxon>Metazoa</taxon>
        <taxon>Ecdysozoa</taxon>
        <taxon>Arthropoda</taxon>
        <taxon>Hexapoda</taxon>
        <taxon>Insecta</taxon>
        <taxon>Pterygota</taxon>
        <taxon>Neoptera</taxon>
        <taxon>Endopterygota</taxon>
        <taxon>Lepidoptera</taxon>
        <taxon>Glossata</taxon>
        <taxon>Ditrysia</taxon>
        <taxon>Noctuoidea</taxon>
        <taxon>Noctuidae</taxon>
        <taxon>Amphipyrinae</taxon>
        <taxon>Spodoptera</taxon>
    </lineage>
</organism>
<accession>A0A922SJR7</accession>
<feature type="transmembrane region" description="Helical" evidence="1">
    <location>
        <begin position="62"/>
        <end position="83"/>
    </location>
</feature>
<sequence>MVDTMAAPTAAATVYTRTVATHPSVDAALVGPCQDRAVDSLANQELIAVQWPNDDYALNRNAHLAVSLLTFVTLSAISLLWFLTEYIVLSNHKWVLSK</sequence>
<dbReference type="EMBL" id="JACEFF010000311">
    <property type="protein sequence ID" value="KAH9639708.1"/>
    <property type="molecule type" value="Genomic_DNA"/>
</dbReference>
<name>A0A922SJR7_SPOEX</name>